<evidence type="ECO:0000256" key="5">
    <source>
        <dbReference type="ARBA" id="ARBA00012518"/>
    </source>
</evidence>
<dbReference type="RefSeq" id="WP_373563481.1">
    <property type="nucleotide sequence ID" value="NZ_JACBYR010000003.1"/>
</dbReference>
<keyword evidence="11 19" id="KW-0521">NADP</keyword>
<evidence type="ECO:0000256" key="8">
    <source>
        <dbReference type="ARBA" id="ARBA00022618"/>
    </source>
</evidence>
<keyword evidence="22" id="KW-1185">Reference proteome</keyword>
<dbReference type="GO" id="GO:0008762">
    <property type="term" value="F:UDP-N-acetylmuramate dehydrogenase activity"/>
    <property type="evidence" value="ECO:0007669"/>
    <property type="project" value="UniProtKB-UniRule"/>
</dbReference>
<evidence type="ECO:0000256" key="16">
    <source>
        <dbReference type="ARBA" id="ARBA00023316"/>
    </source>
</evidence>
<accession>A0A7Y9IZE7</accession>
<comment type="function">
    <text evidence="2 19">Cell wall formation.</text>
</comment>
<dbReference type="InterPro" id="IPR016169">
    <property type="entry name" value="FAD-bd_PCMH_sub2"/>
</dbReference>
<evidence type="ECO:0000313" key="22">
    <source>
        <dbReference type="Proteomes" id="UP000542125"/>
    </source>
</evidence>
<dbReference type="SUPFAM" id="SSF56194">
    <property type="entry name" value="Uridine diphospho-N-Acetylenolpyruvylglucosamine reductase, MurB, C-terminal domain"/>
    <property type="match status" value="1"/>
</dbReference>
<dbReference type="Proteomes" id="UP000542125">
    <property type="component" value="Unassembled WGS sequence"/>
</dbReference>
<evidence type="ECO:0000256" key="14">
    <source>
        <dbReference type="ARBA" id="ARBA00023002"/>
    </source>
</evidence>
<comment type="similarity">
    <text evidence="19">Belongs to the MurB family.</text>
</comment>
<dbReference type="NCBIfam" id="NF000755">
    <property type="entry name" value="PRK00046.1"/>
    <property type="match status" value="1"/>
</dbReference>
<feature type="active site" evidence="19">
    <location>
        <position position="167"/>
    </location>
</feature>
<dbReference type="Pfam" id="PF02873">
    <property type="entry name" value="MurB_C"/>
    <property type="match status" value="1"/>
</dbReference>
<evidence type="ECO:0000256" key="12">
    <source>
        <dbReference type="ARBA" id="ARBA00022960"/>
    </source>
</evidence>
<feature type="active site" description="Proton donor" evidence="19">
    <location>
        <position position="239"/>
    </location>
</feature>
<dbReference type="NCBIfam" id="TIGR00179">
    <property type="entry name" value="murB"/>
    <property type="match status" value="1"/>
</dbReference>
<keyword evidence="13 19" id="KW-0573">Peptidoglycan synthesis</keyword>
<evidence type="ECO:0000256" key="17">
    <source>
        <dbReference type="ARBA" id="ARBA00031026"/>
    </source>
</evidence>
<evidence type="ECO:0000256" key="2">
    <source>
        <dbReference type="ARBA" id="ARBA00003921"/>
    </source>
</evidence>
<gene>
    <name evidence="19" type="primary">murB</name>
    <name evidence="21" type="ORF">FHW18_005173</name>
</gene>
<dbReference type="Pfam" id="PF01565">
    <property type="entry name" value="FAD_binding_4"/>
    <property type="match status" value="1"/>
</dbReference>
<keyword evidence="12 19" id="KW-0133">Cell shape</keyword>
<dbReference type="HAMAP" id="MF_00037">
    <property type="entry name" value="MurB"/>
    <property type="match status" value="1"/>
</dbReference>
<dbReference type="Gene3D" id="3.90.78.10">
    <property type="entry name" value="UDP-N-acetylenolpyruvoylglucosamine reductase, C-terminal domain"/>
    <property type="match status" value="1"/>
</dbReference>
<dbReference type="GO" id="GO:0071555">
    <property type="term" value="P:cell wall organization"/>
    <property type="evidence" value="ECO:0007669"/>
    <property type="project" value="UniProtKB-KW"/>
</dbReference>
<evidence type="ECO:0000259" key="20">
    <source>
        <dbReference type="PROSITE" id="PS51387"/>
    </source>
</evidence>
<dbReference type="InterPro" id="IPR016167">
    <property type="entry name" value="FAD-bd_PCMH_sub1"/>
</dbReference>
<dbReference type="InterPro" id="IPR006094">
    <property type="entry name" value="Oxid_FAD_bind_N"/>
</dbReference>
<comment type="subcellular location">
    <subcellularLocation>
        <location evidence="3 19">Cytoplasm</location>
    </subcellularLocation>
</comment>
<evidence type="ECO:0000256" key="10">
    <source>
        <dbReference type="ARBA" id="ARBA00022827"/>
    </source>
</evidence>
<proteinExistence type="inferred from homology"/>
<dbReference type="AlphaFoldDB" id="A0A7Y9IZE7"/>
<evidence type="ECO:0000256" key="9">
    <source>
        <dbReference type="ARBA" id="ARBA00022630"/>
    </source>
</evidence>
<keyword evidence="7 19" id="KW-0963">Cytoplasm</keyword>
<evidence type="ECO:0000256" key="15">
    <source>
        <dbReference type="ARBA" id="ARBA00023306"/>
    </source>
</evidence>
<comment type="pathway">
    <text evidence="4 19">Cell wall biogenesis; peptidoglycan biosynthesis.</text>
</comment>
<name>A0A7Y9IZE7_9BURK</name>
<dbReference type="Gene3D" id="3.30.465.10">
    <property type="match status" value="1"/>
</dbReference>
<dbReference type="PANTHER" id="PTHR21071:SF4">
    <property type="entry name" value="UDP-N-ACETYLENOLPYRUVOYLGLUCOSAMINE REDUCTASE"/>
    <property type="match status" value="1"/>
</dbReference>
<comment type="caution">
    <text evidence="21">The sequence shown here is derived from an EMBL/GenBank/DDBJ whole genome shotgun (WGS) entry which is preliminary data.</text>
</comment>
<evidence type="ECO:0000313" key="21">
    <source>
        <dbReference type="EMBL" id="NYE85854.1"/>
    </source>
</evidence>
<evidence type="ECO:0000256" key="1">
    <source>
        <dbReference type="ARBA" id="ARBA00001974"/>
    </source>
</evidence>
<feature type="active site" evidence="19">
    <location>
        <position position="335"/>
    </location>
</feature>
<dbReference type="GO" id="GO:0008360">
    <property type="term" value="P:regulation of cell shape"/>
    <property type="evidence" value="ECO:0007669"/>
    <property type="project" value="UniProtKB-KW"/>
</dbReference>
<evidence type="ECO:0000256" key="4">
    <source>
        <dbReference type="ARBA" id="ARBA00004752"/>
    </source>
</evidence>
<dbReference type="Gene3D" id="3.30.43.10">
    <property type="entry name" value="Uridine Diphospho-n-acetylenolpyruvylglucosamine Reductase, domain 2"/>
    <property type="match status" value="1"/>
</dbReference>
<reference evidence="21 22" key="1">
    <citation type="submission" date="2020-07" db="EMBL/GenBank/DDBJ databases">
        <title>Genomic Encyclopedia of Type Strains, Phase IV (KMG-V): Genome sequencing to study the core and pangenomes of soil and plant-associated prokaryotes.</title>
        <authorList>
            <person name="Whitman W."/>
        </authorList>
    </citation>
    <scope>NUCLEOTIDE SEQUENCE [LARGE SCALE GENOMIC DNA]</scope>
    <source>
        <strain evidence="21 22">SAS40</strain>
    </source>
</reference>
<evidence type="ECO:0000256" key="18">
    <source>
        <dbReference type="ARBA" id="ARBA00048914"/>
    </source>
</evidence>
<dbReference type="InterPro" id="IPR016166">
    <property type="entry name" value="FAD-bd_PCMH"/>
</dbReference>
<dbReference type="InterPro" id="IPR003170">
    <property type="entry name" value="MurB"/>
</dbReference>
<dbReference type="GO" id="GO:0071949">
    <property type="term" value="F:FAD binding"/>
    <property type="evidence" value="ECO:0007669"/>
    <property type="project" value="InterPro"/>
</dbReference>
<feature type="domain" description="FAD-binding PCMH-type" evidence="20">
    <location>
        <begin position="21"/>
        <end position="190"/>
    </location>
</feature>
<keyword evidence="10 19" id="KW-0274">FAD</keyword>
<evidence type="ECO:0000256" key="3">
    <source>
        <dbReference type="ARBA" id="ARBA00004496"/>
    </source>
</evidence>
<evidence type="ECO:0000256" key="13">
    <source>
        <dbReference type="ARBA" id="ARBA00022984"/>
    </source>
</evidence>
<dbReference type="EC" id="1.3.1.98" evidence="5 19"/>
<dbReference type="InterPro" id="IPR036318">
    <property type="entry name" value="FAD-bd_PCMH-like_sf"/>
</dbReference>
<protein>
    <recommendedName>
        <fullName evidence="6 19">UDP-N-acetylenolpyruvoylglucosamine reductase</fullName>
        <ecNumber evidence="5 19">1.3.1.98</ecNumber>
    </recommendedName>
    <alternativeName>
        <fullName evidence="17 19">UDP-N-acetylmuramate dehydrogenase</fullName>
    </alternativeName>
</protein>
<evidence type="ECO:0000256" key="6">
    <source>
        <dbReference type="ARBA" id="ARBA00015188"/>
    </source>
</evidence>
<dbReference type="GO" id="GO:0009252">
    <property type="term" value="P:peptidoglycan biosynthetic process"/>
    <property type="evidence" value="ECO:0007669"/>
    <property type="project" value="UniProtKB-UniRule"/>
</dbReference>
<dbReference type="GO" id="GO:0005829">
    <property type="term" value="C:cytosol"/>
    <property type="evidence" value="ECO:0007669"/>
    <property type="project" value="TreeGrafter"/>
</dbReference>
<keyword evidence="16 19" id="KW-0961">Cell wall biogenesis/degradation</keyword>
<dbReference type="PROSITE" id="PS51387">
    <property type="entry name" value="FAD_PCMH"/>
    <property type="match status" value="1"/>
</dbReference>
<evidence type="ECO:0000256" key="19">
    <source>
        <dbReference type="HAMAP-Rule" id="MF_00037"/>
    </source>
</evidence>
<dbReference type="SUPFAM" id="SSF56176">
    <property type="entry name" value="FAD-binding/transporter-associated domain-like"/>
    <property type="match status" value="1"/>
</dbReference>
<evidence type="ECO:0000256" key="11">
    <source>
        <dbReference type="ARBA" id="ARBA00022857"/>
    </source>
</evidence>
<dbReference type="UniPathway" id="UPA00219"/>
<comment type="catalytic activity">
    <reaction evidence="18 19">
        <text>UDP-N-acetyl-alpha-D-muramate + NADP(+) = UDP-N-acetyl-3-O-(1-carboxyvinyl)-alpha-D-glucosamine + NADPH + H(+)</text>
        <dbReference type="Rhea" id="RHEA:12248"/>
        <dbReference type="ChEBI" id="CHEBI:15378"/>
        <dbReference type="ChEBI" id="CHEBI:57783"/>
        <dbReference type="ChEBI" id="CHEBI:58349"/>
        <dbReference type="ChEBI" id="CHEBI:68483"/>
        <dbReference type="ChEBI" id="CHEBI:70757"/>
        <dbReference type="EC" id="1.3.1.98"/>
    </reaction>
</comment>
<keyword evidence="9 19" id="KW-0285">Flavoprotein</keyword>
<dbReference type="InterPro" id="IPR036635">
    <property type="entry name" value="MurB_C_sf"/>
</dbReference>
<organism evidence="21 22">
    <name type="scientific">Pigmentiphaga litoralis</name>
    <dbReference type="NCBI Taxonomy" id="516702"/>
    <lineage>
        <taxon>Bacteria</taxon>
        <taxon>Pseudomonadati</taxon>
        <taxon>Pseudomonadota</taxon>
        <taxon>Betaproteobacteria</taxon>
        <taxon>Burkholderiales</taxon>
        <taxon>Alcaligenaceae</taxon>
        <taxon>Pigmentiphaga</taxon>
    </lineage>
</organism>
<dbReference type="GO" id="GO:0051301">
    <property type="term" value="P:cell division"/>
    <property type="evidence" value="ECO:0007669"/>
    <property type="project" value="UniProtKB-KW"/>
</dbReference>
<dbReference type="InterPro" id="IPR011601">
    <property type="entry name" value="MurB_C"/>
</dbReference>
<keyword evidence="15 19" id="KW-0131">Cell cycle</keyword>
<evidence type="ECO:0000256" key="7">
    <source>
        <dbReference type="ARBA" id="ARBA00022490"/>
    </source>
</evidence>
<dbReference type="EMBL" id="JACBYR010000003">
    <property type="protein sequence ID" value="NYE85854.1"/>
    <property type="molecule type" value="Genomic_DNA"/>
</dbReference>
<keyword evidence="8 19" id="KW-0132">Cell division</keyword>
<dbReference type="PANTHER" id="PTHR21071">
    <property type="entry name" value="UDP-N-ACETYLENOLPYRUVOYLGLUCOSAMINE REDUCTASE"/>
    <property type="match status" value="1"/>
</dbReference>
<keyword evidence="14 19" id="KW-0560">Oxidoreductase</keyword>
<sequence>MTSSFPPPAPQNLSAFNTFGLVSHADAFVRIDDAAQLPALASLAATYPSLFVLGGGSNVVLPARVAGLVAHLATRGIRRLQDKEGCRIVEAAAGENWHDFVAFCTGQGWDGLENLALIPGTVGASPVQNIGAYGVELMDRFDGLTAYDLQARQWVEMDAAACRFAYRDSRFKAEPGRWIVASVRFRLPLAWQPVIDYPDLQRHPRLAASTPTARAIFDAVCEIRRNKLPDPAVIGNAGSFFKNPVVPARQYDELKALFPGLVAYPQPDGSWKLAAGWLIDQCGWKGRDLGRAGVHARQALVLVNRCGADAADILALADAIRKDVALRYGVQLEAEPIVVGGFRSA</sequence>
<comment type="cofactor">
    <cofactor evidence="1 19">
        <name>FAD</name>
        <dbReference type="ChEBI" id="CHEBI:57692"/>
    </cofactor>
</comment>